<dbReference type="Pfam" id="PF24035">
    <property type="entry name" value="DUF7344"/>
    <property type="match status" value="1"/>
</dbReference>
<dbReference type="InterPro" id="IPR036388">
    <property type="entry name" value="WH-like_DNA-bd_sf"/>
</dbReference>
<keyword evidence="3" id="KW-1185">Reference proteome</keyword>
<name>A0AAW4P6T6_9EURY</name>
<gene>
    <name evidence="2" type="ORF">EGH23_01570</name>
</gene>
<proteinExistence type="predicted"/>
<dbReference type="InterPro" id="IPR036390">
    <property type="entry name" value="WH_DNA-bd_sf"/>
</dbReference>
<accession>A0AAW4P6T6</accession>
<comment type="caution">
    <text evidence="2">The sequence shown here is derived from an EMBL/GenBank/DDBJ whole genome shotgun (WGS) entry which is preliminary data.</text>
</comment>
<dbReference type="InterPro" id="IPR055768">
    <property type="entry name" value="DUF7344"/>
</dbReference>
<protein>
    <submittedName>
        <fullName evidence="2">Transcriptional regulator</fullName>
    </submittedName>
</protein>
<feature type="domain" description="DUF7344" evidence="1">
    <location>
        <begin position="19"/>
        <end position="87"/>
    </location>
</feature>
<dbReference type="RefSeq" id="WP_220578276.1">
    <property type="nucleotide sequence ID" value="NZ_RKLT01000001.1"/>
</dbReference>
<dbReference type="AlphaFoldDB" id="A0AAW4P6T6"/>
<sequence>MTTNDTSHTESATLDHLFKCLSHPTRRRILTTLATENPSEEEEFEVSDFEIADGELERFETQLYHQHFPSLAEGGYIAWDRNTDTVTRGPNFGEVRPLIKLMNNHEDELPEDWP</sequence>
<evidence type="ECO:0000313" key="2">
    <source>
        <dbReference type="EMBL" id="MBX0293566.1"/>
    </source>
</evidence>
<dbReference type="Proteomes" id="UP001430455">
    <property type="component" value="Unassembled WGS sequence"/>
</dbReference>
<dbReference type="EMBL" id="RKLT01000001">
    <property type="protein sequence ID" value="MBX0293566.1"/>
    <property type="molecule type" value="Genomic_DNA"/>
</dbReference>
<evidence type="ECO:0000313" key="3">
    <source>
        <dbReference type="Proteomes" id="UP001430455"/>
    </source>
</evidence>
<dbReference type="Gene3D" id="1.10.10.10">
    <property type="entry name" value="Winged helix-like DNA-binding domain superfamily/Winged helix DNA-binding domain"/>
    <property type="match status" value="1"/>
</dbReference>
<reference evidence="2 3" key="1">
    <citation type="submission" date="2021-06" db="EMBL/GenBank/DDBJ databases">
        <title>Halomicroarcula sp. a new haloarchaeum isolated from saline soil.</title>
        <authorList>
            <person name="Duran-Viseras A."/>
            <person name="Sanchez-Porro C."/>
            <person name="Ventosa A."/>
        </authorList>
    </citation>
    <scope>NUCLEOTIDE SEQUENCE [LARGE SCALE GENOMIC DNA]</scope>
    <source>
        <strain evidence="2 3">F27</strain>
    </source>
</reference>
<evidence type="ECO:0000259" key="1">
    <source>
        <dbReference type="Pfam" id="PF24035"/>
    </source>
</evidence>
<dbReference type="SUPFAM" id="SSF46785">
    <property type="entry name" value="Winged helix' DNA-binding domain"/>
    <property type="match status" value="1"/>
</dbReference>
<organism evidence="2 3">
    <name type="scientific">Haloarcula nitratireducens</name>
    <dbReference type="NCBI Taxonomy" id="2487749"/>
    <lineage>
        <taxon>Archaea</taxon>
        <taxon>Methanobacteriati</taxon>
        <taxon>Methanobacteriota</taxon>
        <taxon>Stenosarchaea group</taxon>
        <taxon>Halobacteria</taxon>
        <taxon>Halobacteriales</taxon>
        <taxon>Haloarculaceae</taxon>
        <taxon>Haloarcula</taxon>
    </lineage>
</organism>